<feature type="coiled-coil region" evidence="1">
    <location>
        <begin position="223"/>
        <end position="257"/>
    </location>
</feature>
<keyword evidence="1" id="KW-0175">Coiled coil</keyword>
<dbReference type="InterPro" id="IPR043504">
    <property type="entry name" value="Peptidase_S1_PA_chymotrypsin"/>
</dbReference>
<evidence type="ECO:0000313" key="4">
    <source>
        <dbReference type="Proteomes" id="UP000077115"/>
    </source>
</evidence>
<accession>A0A177WAS7</accession>
<reference evidence="3 4" key="2">
    <citation type="submission" date="2016-05" db="EMBL/GenBank/DDBJ databases">
        <title>Lineage-specific infection strategies underlie the spectrum of fungal disease in amphibians.</title>
        <authorList>
            <person name="Cuomo C.A."/>
            <person name="Farrer R.A."/>
            <person name="James T."/>
            <person name="Longcore J."/>
            <person name="Birren B."/>
        </authorList>
    </citation>
    <scope>NUCLEOTIDE SEQUENCE [LARGE SCALE GENOMIC DNA]</scope>
    <source>
        <strain evidence="3 4">JEL423</strain>
    </source>
</reference>
<organism evidence="3 4">
    <name type="scientific">Batrachochytrium dendrobatidis (strain JEL423)</name>
    <dbReference type="NCBI Taxonomy" id="403673"/>
    <lineage>
        <taxon>Eukaryota</taxon>
        <taxon>Fungi</taxon>
        <taxon>Fungi incertae sedis</taxon>
        <taxon>Chytridiomycota</taxon>
        <taxon>Chytridiomycota incertae sedis</taxon>
        <taxon>Chytridiomycetes</taxon>
        <taxon>Rhizophydiales</taxon>
        <taxon>Rhizophydiales incertae sedis</taxon>
        <taxon>Batrachochytrium</taxon>
    </lineage>
</organism>
<protein>
    <recommendedName>
        <fullName evidence="5">Peptidase S1 domain-containing protein</fullName>
    </recommendedName>
</protein>
<dbReference type="OrthoDB" id="5569496at2759"/>
<dbReference type="Proteomes" id="UP000077115">
    <property type="component" value="Unassembled WGS sequence"/>
</dbReference>
<feature type="region of interest" description="Disordered" evidence="2">
    <location>
        <begin position="285"/>
        <end position="317"/>
    </location>
</feature>
<sequence length="512" mass="57070">MCIKWMEIPEKIPKHWHRTVLYMAVALANAHISTYFSSQILQVNLGDSVSTNTDATSNALLQAIQLCYVPHQLSDADLDYEDFEQNSNSELQVKYATDLITHINHALLIISVDVSLESLLMMASTDEHCVVVQDYSSIQTAVVFFLETLLSVHHVEPFERSDAAEPHMQVEYIKLQESICTRIAKSGMACKHAIGALRIGAISSIFGWLRLFIIMSSSKKQQLAICKAALEALQTKIDEAEQERKTAKTQLEKAIQEGKAVSSYEKLLDSATAFLTGLQSKEKELLKRESQLTRSPSTSDDEMQEIPPKGSPKRRKVDDLIEKSKRYLFRTERWGCVTVIKKRRAVTFAHTEHSSLQPGMSMKIYSTEGNVEYDVKVVKTNAESDWVLLESDVDLCEKEPIWEPVVDGHRYVQLGLSALHQQESPFAISTGVISSQRPNMFGHTLGSSGANPGDSGGGCFDQSSGCLVGINVGCENASFNPDMDTVTQTYHKISTRFATRAHIIPINSFQFV</sequence>
<evidence type="ECO:0000256" key="2">
    <source>
        <dbReference type="SAM" id="MobiDB-lite"/>
    </source>
</evidence>
<gene>
    <name evidence="3" type="ORF">BDEG_20927</name>
</gene>
<evidence type="ECO:0008006" key="5">
    <source>
        <dbReference type="Google" id="ProtNLM"/>
    </source>
</evidence>
<dbReference type="EMBL" id="DS022300">
    <property type="protein sequence ID" value="OAJ36794.1"/>
    <property type="molecule type" value="Genomic_DNA"/>
</dbReference>
<dbReference type="SUPFAM" id="SSF50494">
    <property type="entry name" value="Trypsin-like serine proteases"/>
    <property type="match status" value="1"/>
</dbReference>
<dbReference type="VEuPathDB" id="FungiDB:BDEG_20927"/>
<dbReference type="Gene3D" id="2.40.10.10">
    <property type="entry name" value="Trypsin-like serine proteases"/>
    <property type="match status" value="2"/>
</dbReference>
<dbReference type="InterPro" id="IPR009003">
    <property type="entry name" value="Peptidase_S1_PA"/>
</dbReference>
<evidence type="ECO:0000313" key="3">
    <source>
        <dbReference type="EMBL" id="OAJ36794.1"/>
    </source>
</evidence>
<name>A0A177WAS7_BATDL</name>
<evidence type="ECO:0000256" key="1">
    <source>
        <dbReference type="SAM" id="Coils"/>
    </source>
</evidence>
<dbReference type="AlphaFoldDB" id="A0A177WAS7"/>
<reference evidence="3 4" key="1">
    <citation type="submission" date="2006-10" db="EMBL/GenBank/DDBJ databases">
        <title>The Genome Sequence of Batrachochytrium dendrobatidis JEL423.</title>
        <authorList>
            <consortium name="The Broad Institute Genome Sequencing Platform"/>
            <person name="Birren B."/>
            <person name="Lander E."/>
            <person name="Galagan J."/>
            <person name="Cuomo C."/>
            <person name="Devon K."/>
            <person name="Jaffe D."/>
            <person name="Butler J."/>
            <person name="Alvarez P."/>
            <person name="Gnerre S."/>
            <person name="Grabherr M."/>
            <person name="Kleber M."/>
            <person name="Mauceli E."/>
            <person name="Brockman W."/>
            <person name="Young S."/>
            <person name="LaButti K."/>
            <person name="Sykes S."/>
            <person name="DeCaprio D."/>
            <person name="Crawford M."/>
            <person name="Koehrsen M."/>
            <person name="Engels R."/>
            <person name="Montgomery P."/>
            <person name="Pearson M."/>
            <person name="Howarth C."/>
            <person name="Larson L."/>
            <person name="White J."/>
            <person name="O'Leary S."/>
            <person name="Kodira C."/>
            <person name="Zeng Q."/>
            <person name="Yandava C."/>
            <person name="Alvarado L."/>
            <person name="Longcore J."/>
            <person name="James T."/>
        </authorList>
    </citation>
    <scope>NUCLEOTIDE SEQUENCE [LARGE SCALE GENOMIC DNA]</scope>
    <source>
        <strain evidence="3 4">JEL423</strain>
    </source>
</reference>
<dbReference type="Pfam" id="PF13365">
    <property type="entry name" value="Trypsin_2"/>
    <property type="match status" value="1"/>
</dbReference>
<proteinExistence type="predicted"/>